<evidence type="ECO:0000313" key="2">
    <source>
        <dbReference type="EMBL" id="TLK32377.1"/>
    </source>
</evidence>
<dbReference type="Proteomes" id="UP000308000">
    <property type="component" value="Unassembled WGS sequence"/>
</dbReference>
<feature type="compositionally biased region" description="Polar residues" evidence="1">
    <location>
        <begin position="1"/>
        <end position="10"/>
    </location>
</feature>
<protein>
    <submittedName>
        <fullName evidence="2">Uncharacterized protein</fullName>
    </submittedName>
</protein>
<name>A0AAJ5FAN1_9DEIO</name>
<comment type="caution">
    <text evidence="2">The sequence shown here is derived from an EMBL/GenBank/DDBJ whole genome shotgun (WGS) entry which is preliminary data.</text>
</comment>
<feature type="region of interest" description="Disordered" evidence="1">
    <location>
        <begin position="1"/>
        <end position="59"/>
    </location>
</feature>
<evidence type="ECO:0000313" key="3">
    <source>
        <dbReference type="Proteomes" id="UP000308000"/>
    </source>
</evidence>
<organism evidence="2 3">
    <name type="scientific">Deinococcus metallilatus</name>
    <dbReference type="NCBI Taxonomy" id="1211322"/>
    <lineage>
        <taxon>Bacteria</taxon>
        <taxon>Thermotogati</taxon>
        <taxon>Deinococcota</taxon>
        <taxon>Deinococci</taxon>
        <taxon>Deinococcales</taxon>
        <taxon>Deinococcaceae</taxon>
        <taxon>Deinococcus</taxon>
    </lineage>
</organism>
<dbReference type="AntiFam" id="ANF00254">
    <property type="entry name" value="DNA repeat"/>
</dbReference>
<proteinExistence type="predicted"/>
<gene>
    <name evidence="2" type="ORF">FCS05_02315</name>
</gene>
<sequence length="112" mass="11944">MTWASCSAHTAPSRRREVVTARPTGAATSHRSGAGCGPARELSSDHPSTDDATGARWHPHGRVGISLEHLSELRCWRKGTSNTSILPNALFISLAPLGQKEGLFLTNALSPF</sequence>
<accession>A0AAJ5FAN1</accession>
<reference evidence="2 3" key="1">
    <citation type="submission" date="2019-04" db="EMBL/GenBank/DDBJ databases">
        <title>Deinococcus metalilatus MA1002 mutant No.5.</title>
        <authorList>
            <person name="Park W."/>
            <person name="Park C."/>
        </authorList>
    </citation>
    <scope>NUCLEOTIDE SEQUENCE [LARGE SCALE GENOMIC DNA]</scope>
    <source>
        <strain evidence="2 3">MA1002-m5</strain>
    </source>
</reference>
<evidence type="ECO:0000256" key="1">
    <source>
        <dbReference type="SAM" id="MobiDB-lite"/>
    </source>
</evidence>
<dbReference type="EMBL" id="VBRC01000001">
    <property type="protein sequence ID" value="TLK32377.1"/>
    <property type="molecule type" value="Genomic_DNA"/>
</dbReference>
<dbReference type="AlphaFoldDB" id="A0AAJ5FAN1"/>